<gene>
    <name evidence="5" type="ORF">GHA01_08610</name>
</gene>
<dbReference type="SUPFAM" id="SSF53756">
    <property type="entry name" value="UDP-Glycosyltransferase/glycogen phosphorylase"/>
    <property type="match status" value="1"/>
</dbReference>
<feature type="domain" description="Glycosyl transferase family 1" evidence="3">
    <location>
        <begin position="207"/>
        <end position="376"/>
    </location>
</feature>
<dbReference type="EMBL" id="BJNN01000051">
    <property type="protein sequence ID" value="GEC63012.1"/>
    <property type="molecule type" value="Genomic_DNA"/>
</dbReference>
<dbReference type="Pfam" id="PF13439">
    <property type="entry name" value="Glyco_transf_4"/>
    <property type="match status" value="1"/>
</dbReference>
<comment type="caution">
    <text evidence="5">The sequence shown here is derived from an EMBL/GenBank/DDBJ whole genome shotgun (WGS) entry which is preliminary data.</text>
</comment>
<dbReference type="GO" id="GO:0016740">
    <property type="term" value="F:transferase activity"/>
    <property type="evidence" value="ECO:0007669"/>
    <property type="project" value="UniProtKB-KW"/>
</dbReference>
<dbReference type="Proteomes" id="UP000319478">
    <property type="component" value="Unassembled WGS sequence"/>
</dbReference>
<keyword evidence="1" id="KW-0328">Glycosyltransferase</keyword>
<sequence>MQQTVQNCHLRDTHSEMEFVTTRPVILQVLPALESGGIEQGTIEMAEAITQAGGTALVASAGGRLIPRLRYVGATPVHLDLRPKNPLSILRNSLRLAQIIREYSVNLVHARSRAPAWAAASACRRTGVPLVTTWHGVYGNTIPGKRRYNAVMASGRRVIAVSDYIAQRLRTEYRVGDDRLRLIPRGADVARFDPHGVRGNRVQNLLDQWDLPEHAAIIVLPGRITAWKGQMLLLDALARMERAGGCGREWICVFVGDAKERDKHTQALVEKTREAGLRERVRFTGHCADMPAVMMLADLVVVPSLRPEPFGRVVVEAQAMGRPVVVAAHGAALETVEDGVTGFTFPPGDAAALAEAVRAALCMTPEQHAMMATQARANVMAHYTSQGMQYATLGVYDELLNTHLAETFLYNTGHMAPDHELEQQAS</sequence>
<dbReference type="Pfam" id="PF00534">
    <property type="entry name" value="Glycos_transf_1"/>
    <property type="match status" value="1"/>
</dbReference>
<dbReference type="CDD" id="cd03819">
    <property type="entry name" value="GT4_WavL-like"/>
    <property type="match status" value="1"/>
</dbReference>
<evidence type="ECO:0000256" key="2">
    <source>
        <dbReference type="ARBA" id="ARBA00022679"/>
    </source>
</evidence>
<feature type="domain" description="Glycosyltransferase subfamily 4-like N-terminal" evidence="4">
    <location>
        <begin position="36"/>
        <end position="191"/>
    </location>
</feature>
<accession>A0ABQ0SCX5</accession>
<dbReference type="PANTHER" id="PTHR12526:SF510">
    <property type="entry name" value="D-INOSITOL 3-PHOSPHATE GLYCOSYLTRANSFERASE"/>
    <property type="match status" value="1"/>
</dbReference>
<organism evidence="5 6">
    <name type="scientific">Novacetimonas hansenii</name>
    <name type="common">Komagataeibacter hansenii</name>
    <dbReference type="NCBI Taxonomy" id="436"/>
    <lineage>
        <taxon>Bacteria</taxon>
        <taxon>Pseudomonadati</taxon>
        <taxon>Pseudomonadota</taxon>
        <taxon>Alphaproteobacteria</taxon>
        <taxon>Acetobacterales</taxon>
        <taxon>Acetobacteraceae</taxon>
        <taxon>Novacetimonas</taxon>
    </lineage>
</organism>
<proteinExistence type="predicted"/>
<dbReference type="InterPro" id="IPR028098">
    <property type="entry name" value="Glyco_trans_4-like_N"/>
</dbReference>
<evidence type="ECO:0000313" key="5">
    <source>
        <dbReference type="EMBL" id="GEC63012.1"/>
    </source>
</evidence>
<dbReference type="InterPro" id="IPR001296">
    <property type="entry name" value="Glyco_trans_1"/>
</dbReference>
<keyword evidence="2 5" id="KW-0808">Transferase</keyword>
<reference evidence="5 6" key="1">
    <citation type="submission" date="2019-06" db="EMBL/GenBank/DDBJ databases">
        <title>Whole genome shotgun sequence of Komagataeibacter hansenii NBRC 14820.</title>
        <authorList>
            <person name="Hosoyama A."/>
            <person name="Uohara A."/>
            <person name="Ohji S."/>
            <person name="Ichikawa N."/>
        </authorList>
    </citation>
    <scope>NUCLEOTIDE SEQUENCE [LARGE SCALE GENOMIC DNA]</scope>
    <source>
        <strain evidence="5 6">NBRC 14820</strain>
    </source>
</reference>
<evidence type="ECO:0000259" key="4">
    <source>
        <dbReference type="Pfam" id="PF13439"/>
    </source>
</evidence>
<evidence type="ECO:0000313" key="6">
    <source>
        <dbReference type="Proteomes" id="UP000319478"/>
    </source>
</evidence>
<dbReference type="PANTHER" id="PTHR12526">
    <property type="entry name" value="GLYCOSYLTRANSFERASE"/>
    <property type="match status" value="1"/>
</dbReference>
<evidence type="ECO:0000256" key="1">
    <source>
        <dbReference type="ARBA" id="ARBA00022676"/>
    </source>
</evidence>
<name>A0ABQ0SCX5_NOVHA</name>
<protein>
    <submittedName>
        <fullName evidence="5">Glycosyl transferase</fullName>
    </submittedName>
</protein>
<dbReference type="Gene3D" id="3.40.50.2000">
    <property type="entry name" value="Glycogen Phosphorylase B"/>
    <property type="match status" value="2"/>
</dbReference>
<evidence type="ECO:0000259" key="3">
    <source>
        <dbReference type="Pfam" id="PF00534"/>
    </source>
</evidence>
<keyword evidence="6" id="KW-1185">Reference proteome</keyword>